<gene>
    <name evidence="1" type="ORF">OBRU01_04009</name>
</gene>
<dbReference type="EMBL" id="JTDY01000344">
    <property type="protein sequence ID" value="KOB77608.1"/>
    <property type="molecule type" value="Genomic_DNA"/>
</dbReference>
<dbReference type="PANTHER" id="PTHR16797">
    <property type="entry name" value="FACTOR VIII-ASSOCIATED GENE 1"/>
    <property type="match status" value="1"/>
</dbReference>
<dbReference type="PANTHER" id="PTHR16797:SF4">
    <property type="entry name" value="40-KDA HUNTINGTIN-ASSOCIATED PROTEIN"/>
    <property type="match status" value="1"/>
</dbReference>
<proteinExistence type="predicted"/>
<reference evidence="1 2" key="1">
    <citation type="journal article" date="2015" name="Genome Biol. Evol.">
        <title>The genome of winter moth (Operophtera brumata) provides a genomic perspective on sexual dimorphism and phenology.</title>
        <authorList>
            <person name="Derks M.F."/>
            <person name="Smit S."/>
            <person name="Salis L."/>
            <person name="Schijlen E."/>
            <person name="Bossers A."/>
            <person name="Mateman C."/>
            <person name="Pijl A.S."/>
            <person name="de Ridder D."/>
            <person name="Groenen M.A."/>
            <person name="Visser M.E."/>
            <person name="Megens H.J."/>
        </authorList>
    </citation>
    <scope>NUCLEOTIDE SEQUENCE [LARGE SCALE GENOMIC DNA]</scope>
    <source>
        <strain evidence="1">WM2013NL</strain>
        <tissue evidence="1">Head and thorax</tissue>
    </source>
</reference>
<evidence type="ECO:0000313" key="2">
    <source>
        <dbReference type="Proteomes" id="UP000037510"/>
    </source>
</evidence>
<dbReference type="STRING" id="104452.A0A0L7LQ21"/>
<accession>A0A0L7LQ21</accession>
<protein>
    <submittedName>
        <fullName evidence="1">Factor VIII intron 22 protein</fullName>
    </submittedName>
</protein>
<dbReference type="AlphaFoldDB" id="A0A0L7LQ21"/>
<sequence>MSTDLDSNFNEQFMSINMKLKRRFMRKPNMSECAKEFIALAVRCEYSEQPTFAGHAYVGAAKCEATAGNSLEEADHYVTAAKQFMKAEKKLRSMKFFSPNRENLENKIDLEIECVIPFDPDLKLHLQSIISTALSGDVQALVATAADTLCYLTRQQEDLLQTLISRERAEHLALS</sequence>
<keyword evidence="2" id="KW-1185">Reference proteome</keyword>
<organism evidence="1 2">
    <name type="scientific">Operophtera brumata</name>
    <name type="common">Winter moth</name>
    <name type="synonym">Phalaena brumata</name>
    <dbReference type="NCBI Taxonomy" id="104452"/>
    <lineage>
        <taxon>Eukaryota</taxon>
        <taxon>Metazoa</taxon>
        <taxon>Ecdysozoa</taxon>
        <taxon>Arthropoda</taxon>
        <taxon>Hexapoda</taxon>
        <taxon>Insecta</taxon>
        <taxon>Pterygota</taxon>
        <taxon>Neoptera</taxon>
        <taxon>Endopterygota</taxon>
        <taxon>Lepidoptera</taxon>
        <taxon>Glossata</taxon>
        <taxon>Ditrysia</taxon>
        <taxon>Geometroidea</taxon>
        <taxon>Geometridae</taxon>
        <taxon>Larentiinae</taxon>
        <taxon>Operophtera</taxon>
    </lineage>
</organism>
<dbReference type="InterPro" id="IPR039494">
    <property type="entry name" value="F8A"/>
</dbReference>
<dbReference type="GO" id="GO:0099518">
    <property type="term" value="P:vesicle cytoskeletal trafficking"/>
    <property type="evidence" value="ECO:0007669"/>
    <property type="project" value="TreeGrafter"/>
</dbReference>
<dbReference type="GO" id="GO:0005769">
    <property type="term" value="C:early endosome"/>
    <property type="evidence" value="ECO:0007669"/>
    <property type="project" value="TreeGrafter"/>
</dbReference>
<comment type="caution">
    <text evidence="1">The sequence shown here is derived from an EMBL/GenBank/DDBJ whole genome shotgun (WGS) entry which is preliminary data.</text>
</comment>
<name>A0A0L7LQ21_OPEBR</name>
<dbReference type="Proteomes" id="UP000037510">
    <property type="component" value="Unassembled WGS sequence"/>
</dbReference>
<evidence type="ECO:0000313" key="1">
    <source>
        <dbReference type="EMBL" id="KOB77608.1"/>
    </source>
</evidence>